<evidence type="ECO:0000313" key="2">
    <source>
        <dbReference type="Proteomes" id="UP001057402"/>
    </source>
</evidence>
<accession>A0ACB9R4U8</accession>
<keyword evidence="2" id="KW-1185">Reference proteome</keyword>
<reference evidence="2" key="1">
    <citation type="journal article" date="2023" name="Front. Plant Sci.">
        <title>Chromosomal-level genome assembly of Melastoma candidum provides insights into trichome evolution.</title>
        <authorList>
            <person name="Zhong Y."/>
            <person name="Wu W."/>
            <person name="Sun C."/>
            <person name="Zou P."/>
            <person name="Liu Y."/>
            <person name="Dai S."/>
            <person name="Zhou R."/>
        </authorList>
    </citation>
    <scope>NUCLEOTIDE SEQUENCE [LARGE SCALE GENOMIC DNA]</scope>
</reference>
<dbReference type="Proteomes" id="UP001057402">
    <property type="component" value="Chromosome 4"/>
</dbReference>
<proteinExistence type="predicted"/>
<comment type="caution">
    <text evidence="1">The sequence shown here is derived from an EMBL/GenBank/DDBJ whole genome shotgun (WGS) entry which is preliminary data.</text>
</comment>
<evidence type="ECO:0000313" key="1">
    <source>
        <dbReference type="EMBL" id="KAI4373920.1"/>
    </source>
</evidence>
<protein>
    <submittedName>
        <fullName evidence="1">Uncharacterized protein</fullName>
    </submittedName>
</protein>
<dbReference type="EMBL" id="CM042883">
    <property type="protein sequence ID" value="KAI4373920.1"/>
    <property type="molecule type" value="Genomic_DNA"/>
</dbReference>
<gene>
    <name evidence="1" type="ORF">MLD38_011978</name>
</gene>
<sequence>MLLMKIWLPVKAGSGQNHHRNDSIAPWARFGSQSSEREQPSKPPLLACSWVSVGLANRGTSIPIPIPVPIYGSLS</sequence>
<name>A0ACB9R4U8_9MYRT</name>
<organism evidence="1 2">
    <name type="scientific">Melastoma candidum</name>
    <dbReference type="NCBI Taxonomy" id="119954"/>
    <lineage>
        <taxon>Eukaryota</taxon>
        <taxon>Viridiplantae</taxon>
        <taxon>Streptophyta</taxon>
        <taxon>Embryophyta</taxon>
        <taxon>Tracheophyta</taxon>
        <taxon>Spermatophyta</taxon>
        <taxon>Magnoliopsida</taxon>
        <taxon>eudicotyledons</taxon>
        <taxon>Gunneridae</taxon>
        <taxon>Pentapetalae</taxon>
        <taxon>rosids</taxon>
        <taxon>malvids</taxon>
        <taxon>Myrtales</taxon>
        <taxon>Melastomataceae</taxon>
        <taxon>Melastomatoideae</taxon>
        <taxon>Melastomateae</taxon>
        <taxon>Melastoma</taxon>
    </lineage>
</organism>